<reference evidence="2" key="1">
    <citation type="submission" date="2021-02" db="EMBL/GenBank/DDBJ databases">
        <authorList>
            <person name="Nowell W R."/>
        </authorList>
    </citation>
    <scope>NUCLEOTIDE SEQUENCE</scope>
</reference>
<dbReference type="EMBL" id="CAJNOG010000130">
    <property type="protein sequence ID" value="CAF0985546.1"/>
    <property type="molecule type" value="Genomic_DNA"/>
</dbReference>
<evidence type="ECO:0000313" key="1">
    <source>
        <dbReference type="EMBL" id="CAF0985546.1"/>
    </source>
</evidence>
<dbReference type="PANTHER" id="PTHR46954">
    <property type="entry name" value="C2H2-TYPE DOMAIN-CONTAINING PROTEIN"/>
    <property type="match status" value="1"/>
</dbReference>
<name>A0A814GIM5_9BILA</name>
<dbReference type="Proteomes" id="UP000663881">
    <property type="component" value="Unassembled WGS sequence"/>
</dbReference>
<evidence type="ECO:0000313" key="2">
    <source>
        <dbReference type="EMBL" id="CAF0996869.1"/>
    </source>
</evidence>
<dbReference type="EMBL" id="CAJOAY010001407">
    <property type="protein sequence ID" value="CAF3839072.1"/>
    <property type="molecule type" value="Genomic_DNA"/>
</dbReference>
<sequence>MMMLKSVSELKKTFRQDVGRPPVDDTCPDLLSTIEEIATFGGAADDRRRSEIIRSCLTLDDLRATLKTKGYDIK</sequence>
<dbReference type="AlphaFoldDB" id="A0A814GIM5"/>
<comment type="caution">
    <text evidence="2">The sequence shown here is derived from an EMBL/GenBank/DDBJ whole genome shotgun (WGS) entry which is preliminary data.</text>
</comment>
<gene>
    <name evidence="1" type="ORF">JYZ213_LOCUS15167</name>
    <name evidence="3" type="ORF">OKA104_LOCUS20782</name>
    <name evidence="4" type="ORF">OXD698_LOCUS24335</name>
    <name evidence="2" type="ORF">VCS650_LOCUS14510</name>
</gene>
<dbReference type="Proteomes" id="UP000663845">
    <property type="component" value="Unassembled WGS sequence"/>
</dbReference>
<dbReference type="OrthoDB" id="2433005at2759"/>
<accession>A0A814GIM5</accession>
<dbReference type="EMBL" id="CAJOAZ010002232">
    <property type="protein sequence ID" value="CAF3908313.1"/>
    <property type="molecule type" value="Genomic_DNA"/>
</dbReference>
<evidence type="ECO:0000313" key="5">
    <source>
        <dbReference type="Proteomes" id="UP000663891"/>
    </source>
</evidence>
<dbReference type="EMBL" id="CAJNON010000121">
    <property type="protein sequence ID" value="CAF0996869.1"/>
    <property type="molecule type" value="Genomic_DNA"/>
</dbReference>
<dbReference type="Proteomes" id="UP000663844">
    <property type="component" value="Unassembled WGS sequence"/>
</dbReference>
<protein>
    <submittedName>
        <fullName evidence="2">Uncharacterized protein</fullName>
    </submittedName>
</protein>
<organism evidence="2 5">
    <name type="scientific">Adineta steineri</name>
    <dbReference type="NCBI Taxonomy" id="433720"/>
    <lineage>
        <taxon>Eukaryota</taxon>
        <taxon>Metazoa</taxon>
        <taxon>Spiralia</taxon>
        <taxon>Gnathifera</taxon>
        <taxon>Rotifera</taxon>
        <taxon>Eurotatoria</taxon>
        <taxon>Bdelloidea</taxon>
        <taxon>Adinetida</taxon>
        <taxon>Adinetidae</taxon>
        <taxon>Adineta</taxon>
    </lineage>
</organism>
<dbReference type="Proteomes" id="UP000663891">
    <property type="component" value="Unassembled WGS sequence"/>
</dbReference>
<dbReference type="PANTHER" id="PTHR46954:SF1">
    <property type="entry name" value="C2H2-TYPE DOMAIN-CONTAINING PROTEIN"/>
    <property type="match status" value="1"/>
</dbReference>
<proteinExistence type="predicted"/>
<evidence type="ECO:0000313" key="4">
    <source>
        <dbReference type="EMBL" id="CAF3908313.1"/>
    </source>
</evidence>
<evidence type="ECO:0000313" key="3">
    <source>
        <dbReference type="EMBL" id="CAF3839072.1"/>
    </source>
</evidence>